<feature type="transmembrane region" description="Helical" evidence="2">
    <location>
        <begin position="25"/>
        <end position="50"/>
    </location>
</feature>
<proteinExistence type="predicted"/>
<gene>
    <name evidence="3" type="ORF">EV692_1456</name>
</gene>
<dbReference type="AlphaFoldDB" id="A0A4R1KWE2"/>
<name>A0A4R1KWE2_9PAST</name>
<keyword evidence="2" id="KW-0812">Transmembrane</keyword>
<evidence type="ECO:0000313" key="3">
    <source>
        <dbReference type="EMBL" id="TCK69538.1"/>
    </source>
</evidence>
<keyword evidence="2" id="KW-1133">Transmembrane helix</keyword>
<evidence type="ECO:0000256" key="2">
    <source>
        <dbReference type="SAM" id="Phobius"/>
    </source>
</evidence>
<sequence>MHWTILNNPDNLWGKWLKLSHRKHIISFILLGIVILYSPVFQGLSHYYLFRQSEQQTIRLQQDLEHKQQLLQSLKQALEQHLLTPELANNLPPINQSVQQLSGKLQIINHQWIFNQKPQLTLHIQGYFSDLHHFITVLLGQHSILHLVSLQIHQAEDTDYSIESDVIFQLNLTQNNTDK</sequence>
<dbReference type="Proteomes" id="UP000295496">
    <property type="component" value="Unassembled WGS sequence"/>
</dbReference>
<comment type="caution">
    <text evidence="3">The sequence shown here is derived from an EMBL/GenBank/DDBJ whole genome shotgun (WGS) entry which is preliminary data.</text>
</comment>
<evidence type="ECO:0000256" key="1">
    <source>
        <dbReference type="SAM" id="Coils"/>
    </source>
</evidence>
<keyword evidence="2" id="KW-0472">Membrane</keyword>
<protein>
    <submittedName>
        <fullName evidence="3">Uncharacterized protein</fullName>
    </submittedName>
</protein>
<organism evidence="3 4">
    <name type="scientific">Lonepinella koalarum</name>
    <dbReference type="NCBI Taxonomy" id="53417"/>
    <lineage>
        <taxon>Bacteria</taxon>
        <taxon>Pseudomonadati</taxon>
        <taxon>Pseudomonadota</taxon>
        <taxon>Gammaproteobacteria</taxon>
        <taxon>Pasteurellales</taxon>
        <taxon>Pasteurellaceae</taxon>
        <taxon>Lonepinella</taxon>
    </lineage>
</organism>
<accession>A0A4R1KWE2</accession>
<feature type="coiled-coil region" evidence="1">
    <location>
        <begin position="57"/>
        <end position="84"/>
    </location>
</feature>
<keyword evidence="1" id="KW-0175">Coiled coil</keyword>
<reference evidence="3 4" key="1">
    <citation type="submission" date="2019-03" db="EMBL/GenBank/DDBJ databases">
        <title>Genomic Encyclopedia of Type Strains, Phase IV (KMG-IV): sequencing the most valuable type-strain genomes for metagenomic binning, comparative biology and taxonomic classification.</title>
        <authorList>
            <person name="Goeker M."/>
        </authorList>
    </citation>
    <scope>NUCLEOTIDE SEQUENCE [LARGE SCALE GENOMIC DNA]</scope>
    <source>
        <strain evidence="3 4">DSM 10053</strain>
    </source>
</reference>
<evidence type="ECO:0000313" key="4">
    <source>
        <dbReference type="Proteomes" id="UP000295496"/>
    </source>
</evidence>
<dbReference type="EMBL" id="SMGJ01000004">
    <property type="protein sequence ID" value="TCK69538.1"/>
    <property type="molecule type" value="Genomic_DNA"/>
</dbReference>
<keyword evidence="4" id="KW-1185">Reference proteome</keyword>
<dbReference type="RefSeq" id="WP_132302007.1">
    <property type="nucleotide sequence ID" value="NZ_CP170642.1"/>
</dbReference>